<dbReference type="EMBL" id="CACVAQ010000190">
    <property type="protein sequence ID" value="CAA6812677.1"/>
    <property type="molecule type" value="Genomic_DNA"/>
</dbReference>
<protein>
    <submittedName>
        <fullName evidence="1">TIGR02646 family protein</fullName>
    </submittedName>
</protein>
<name>A0A6S6T7V7_9BACT</name>
<sequence>MIPINKNRLPKPSTLKSLDCKNALNDVWNNGNPNKKAISGDYYGATDVRDALADLYHNKCAYCESYDDEFEVEHYRPKKGVTGIPRVKHPGYYWLAYEWTNLLPACHDCNKQRNKGNRFPIAGARVYGPSIRQRIDLNKNNCFASPLKDEYPLLIHPEQKGFNPFFYFQFDEAGLMLPKQQHGTFAYSQAYVTIEDICKLNRDKLYLIVRYPIIDDLEKELKLKLTQYIGERITIEGFREDFFFRLQKIRENANPKKPYSFFWHYLYHNIDFYIDSFFNRAKIQSFLHNLTREFKKG</sequence>
<evidence type="ECO:0000313" key="1">
    <source>
        <dbReference type="EMBL" id="CAA6812677.1"/>
    </source>
</evidence>
<organism evidence="1">
    <name type="scientific">uncultured Aureispira sp</name>
    <dbReference type="NCBI Taxonomy" id="1331704"/>
    <lineage>
        <taxon>Bacteria</taxon>
        <taxon>Pseudomonadati</taxon>
        <taxon>Bacteroidota</taxon>
        <taxon>Saprospiria</taxon>
        <taxon>Saprospirales</taxon>
        <taxon>Saprospiraceae</taxon>
        <taxon>Aureispira</taxon>
        <taxon>environmental samples</taxon>
    </lineage>
</organism>
<gene>
    <name evidence="1" type="ORF">HELGO_WM39035</name>
</gene>
<dbReference type="AlphaFoldDB" id="A0A6S6T7V7"/>
<dbReference type="Gene3D" id="1.10.30.50">
    <property type="match status" value="1"/>
</dbReference>
<proteinExistence type="predicted"/>
<reference evidence="1" key="1">
    <citation type="submission" date="2020-01" db="EMBL/GenBank/DDBJ databases">
        <authorList>
            <person name="Meier V. D."/>
            <person name="Meier V D."/>
        </authorList>
    </citation>
    <scope>NUCLEOTIDE SEQUENCE</scope>
    <source>
        <strain evidence="1">HLG_WM_MAG_10</strain>
    </source>
</reference>
<accession>A0A6S6T7V7</accession>